<keyword evidence="3" id="KW-1185">Reference proteome</keyword>
<dbReference type="OrthoDB" id="541364at2759"/>
<dbReference type="AlphaFoldDB" id="A0A2V0NZ40"/>
<organism evidence="2 3">
    <name type="scientific">Raphidocelis subcapitata</name>
    <dbReference type="NCBI Taxonomy" id="307507"/>
    <lineage>
        <taxon>Eukaryota</taxon>
        <taxon>Viridiplantae</taxon>
        <taxon>Chlorophyta</taxon>
        <taxon>core chlorophytes</taxon>
        <taxon>Chlorophyceae</taxon>
        <taxon>CS clade</taxon>
        <taxon>Sphaeropleales</taxon>
        <taxon>Selenastraceae</taxon>
        <taxon>Raphidocelis</taxon>
    </lineage>
</organism>
<evidence type="ECO:0000313" key="3">
    <source>
        <dbReference type="Proteomes" id="UP000247498"/>
    </source>
</evidence>
<protein>
    <submittedName>
        <fullName evidence="2">Uncharacterized protein</fullName>
    </submittedName>
</protein>
<dbReference type="InParanoid" id="A0A2V0NZ40"/>
<sequence length="288" mass="30439">MVRPRVALLLALAVCLAAGASAQKAVPPAPLNLNALLDGPSRVPIVRVPSLAPTVLEALKLEGVRGDMPQNFTKPLRLSELMPKLPVLPAFNAPTFGPSTSDADIVSNVTAAAKALLVPLVESTMLPSYAAALRARVADEAKWLDDFSSDRARQQKLCGFFTQYMNNCIAFAAKMQGAKVQAISTALDVLSTMEGQLNADMATKLAAFNVPSTKALGGNWLCEVGGDLRQGIRDAAARSTSEGYAAKAANASAKLDDFLAGRWAASPWWHMTEGTELKPLATPCPIVQ</sequence>
<keyword evidence="1" id="KW-0732">Signal</keyword>
<evidence type="ECO:0000313" key="2">
    <source>
        <dbReference type="EMBL" id="GBF92904.1"/>
    </source>
</evidence>
<name>A0A2V0NZ40_9CHLO</name>
<dbReference type="Proteomes" id="UP000247498">
    <property type="component" value="Unassembled WGS sequence"/>
</dbReference>
<feature type="chain" id="PRO_5016052740" evidence="1">
    <location>
        <begin position="23"/>
        <end position="288"/>
    </location>
</feature>
<reference evidence="2 3" key="1">
    <citation type="journal article" date="2018" name="Sci. Rep.">
        <title>Raphidocelis subcapitata (=Pseudokirchneriella subcapitata) provides an insight into genome evolution and environmental adaptations in the Sphaeropleales.</title>
        <authorList>
            <person name="Suzuki S."/>
            <person name="Yamaguchi H."/>
            <person name="Nakajima N."/>
            <person name="Kawachi M."/>
        </authorList>
    </citation>
    <scope>NUCLEOTIDE SEQUENCE [LARGE SCALE GENOMIC DNA]</scope>
    <source>
        <strain evidence="2 3">NIES-35</strain>
    </source>
</reference>
<evidence type="ECO:0000256" key="1">
    <source>
        <dbReference type="SAM" id="SignalP"/>
    </source>
</evidence>
<proteinExistence type="predicted"/>
<gene>
    <name evidence="2" type="ORF">Rsub_05740</name>
</gene>
<dbReference type="EMBL" id="BDRX01000036">
    <property type="protein sequence ID" value="GBF92904.1"/>
    <property type="molecule type" value="Genomic_DNA"/>
</dbReference>
<feature type="signal peptide" evidence="1">
    <location>
        <begin position="1"/>
        <end position="22"/>
    </location>
</feature>
<accession>A0A2V0NZ40</accession>
<comment type="caution">
    <text evidence="2">The sequence shown here is derived from an EMBL/GenBank/DDBJ whole genome shotgun (WGS) entry which is preliminary data.</text>
</comment>